<evidence type="ECO:0000256" key="6">
    <source>
        <dbReference type="SAM" id="SignalP"/>
    </source>
</evidence>
<evidence type="ECO:0000256" key="3">
    <source>
        <dbReference type="ARBA" id="ARBA00022729"/>
    </source>
</evidence>
<dbReference type="InterPro" id="IPR008240">
    <property type="entry name" value="Chorismate_mutase_periplasmic"/>
</dbReference>
<dbReference type="NCBIfam" id="TIGR01806">
    <property type="entry name" value="CM_mono2"/>
    <property type="match status" value="1"/>
</dbReference>
<accession>A0ABW1FV40</accession>
<feature type="region of interest" description="Disordered" evidence="5">
    <location>
        <begin position="31"/>
        <end position="62"/>
    </location>
</feature>
<evidence type="ECO:0000256" key="5">
    <source>
        <dbReference type="SAM" id="MobiDB-lite"/>
    </source>
</evidence>
<dbReference type="RefSeq" id="WP_345090926.1">
    <property type="nucleotide sequence ID" value="NZ_BAAAWG010000019.1"/>
</dbReference>
<evidence type="ECO:0000259" key="7">
    <source>
        <dbReference type="PROSITE" id="PS51168"/>
    </source>
</evidence>
<dbReference type="InterPro" id="IPR002701">
    <property type="entry name" value="CM_II_prokaryot"/>
</dbReference>
<dbReference type="SMART" id="SM00830">
    <property type="entry name" value="CM_2"/>
    <property type="match status" value="1"/>
</dbReference>
<dbReference type="EC" id="5.4.99.5" evidence="2"/>
<comment type="caution">
    <text evidence="8">The sequence shown here is derived from an EMBL/GenBank/DDBJ whole genome shotgun (WGS) entry which is preliminary data.</text>
</comment>
<keyword evidence="9" id="KW-1185">Reference proteome</keyword>
<feature type="domain" description="Chorismate mutase" evidence="7">
    <location>
        <begin position="50"/>
        <end position="142"/>
    </location>
</feature>
<organism evidence="8 9">
    <name type="scientific">Streptomyces ramulosus</name>
    <dbReference type="NCBI Taxonomy" id="47762"/>
    <lineage>
        <taxon>Bacteria</taxon>
        <taxon>Bacillati</taxon>
        <taxon>Actinomycetota</taxon>
        <taxon>Actinomycetes</taxon>
        <taxon>Kitasatosporales</taxon>
        <taxon>Streptomycetaceae</taxon>
        <taxon>Streptomyces</taxon>
    </lineage>
</organism>
<dbReference type="Proteomes" id="UP001596241">
    <property type="component" value="Unassembled WGS sequence"/>
</dbReference>
<dbReference type="InterPro" id="IPR051331">
    <property type="entry name" value="Chorismate_mutase-related"/>
</dbReference>
<keyword evidence="3 6" id="KW-0732">Signal</keyword>
<feature type="signal peptide" evidence="6">
    <location>
        <begin position="1"/>
        <end position="29"/>
    </location>
</feature>
<keyword evidence="4 8" id="KW-0413">Isomerase</keyword>
<dbReference type="InterPro" id="IPR006311">
    <property type="entry name" value="TAT_signal"/>
</dbReference>
<dbReference type="EMBL" id="JBHSPW010000020">
    <property type="protein sequence ID" value="MFC5897276.1"/>
    <property type="molecule type" value="Genomic_DNA"/>
</dbReference>
<name>A0ABW1FV40_9ACTN</name>
<feature type="compositionally biased region" description="Low complexity" evidence="5">
    <location>
        <begin position="43"/>
        <end position="60"/>
    </location>
</feature>
<evidence type="ECO:0000256" key="2">
    <source>
        <dbReference type="ARBA" id="ARBA00012404"/>
    </source>
</evidence>
<dbReference type="PROSITE" id="PS51318">
    <property type="entry name" value="TAT"/>
    <property type="match status" value="1"/>
</dbReference>
<dbReference type="PANTHER" id="PTHR38041">
    <property type="entry name" value="CHORISMATE MUTASE"/>
    <property type="match status" value="1"/>
</dbReference>
<dbReference type="Pfam" id="PF01817">
    <property type="entry name" value="CM_2"/>
    <property type="match status" value="1"/>
</dbReference>
<proteinExistence type="predicted"/>
<evidence type="ECO:0000313" key="8">
    <source>
        <dbReference type="EMBL" id="MFC5897276.1"/>
    </source>
</evidence>
<dbReference type="NCBIfam" id="NF006741">
    <property type="entry name" value="PRK09269.1"/>
    <property type="match status" value="1"/>
</dbReference>
<reference evidence="9" key="1">
    <citation type="journal article" date="2019" name="Int. J. Syst. Evol. Microbiol.">
        <title>The Global Catalogue of Microorganisms (GCM) 10K type strain sequencing project: providing services to taxonomists for standard genome sequencing and annotation.</title>
        <authorList>
            <consortium name="The Broad Institute Genomics Platform"/>
            <consortium name="The Broad Institute Genome Sequencing Center for Infectious Disease"/>
            <person name="Wu L."/>
            <person name="Ma J."/>
        </authorList>
    </citation>
    <scope>NUCLEOTIDE SEQUENCE [LARGE SCALE GENOMIC DNA]</scope>
    <source>
        <strain evidence="9">CGMCC 1.15809</strain>
    </source>
</reference>
<evidence type="ECO:0000313" key="9">
    <source>
        <dbReference type="Proteomes" id="UP001596241"/>
    </source>
</evidence>
<dbReference type="InterPro" id="IPR036979">
    <property type="entry name" value="CM_dom_sf"/>
</dbReference>
<dbReference type="GO" id="GO:0004106">
    <property type="term" value="F:chorismate mutase activity"/>
    <property type="evidence" value="ECO:0007669"/>
    <property type="project" value="UniProtKB-EC"/>
</dbReference>
<dbReference type="PROSITE" id="PS51168">
    <property type="entry name" value="CHORISMATE_MUT_2"/>
    <property type="match status" value="1"/>
</dbReference>
<dbReference type="InterPro" id="IPR036263">
    <property type="entry name" value="Chorismate_II_sf"/>
</dbReference>
<gene>
    <name evidence="8" type="ORF">ACFP3M_31180</name>
</gene>
<protein>
    <recommendedName>
        <fullName evidence="2">chorismate mutase</fullName>
        <ecNumber evidence="2">5.4.99.5</ecNumber>
    </recommendedName>
</protein>
<sequence>MQLSPSMRRLLPTAASAVLLLAGAGGARAATVPPGAHATVSHAAPAPGAPSAASPAGGAATRSPYRQLRPLAALSAERAALGDLVAAAKWGTGGPIDDPAREREVLDAVAAQARQLGADPAATRRIFRDQIEASKVVQRGLYRLWTADPARAPRERPDLAKVRAEINRVNEALVRAVAASPGARSAPYCPVVLGVAAERVRSEERLDALHTRALGRAVRSVCGG</sequence>
<comment type="pathway">
    <text evidence="1">Metabolic intermediate biosynthesis; prephenate biosynthesis; prephenate from chorismate: step 1/1.</text>
</comment>
<dbReference type="PANTHER" id="PTHR38041:SF2">
    <property type="entry name" value="SECRETED CHORISMATE MUTASE"/>
    <property type="match status" value="1"/>
</dbReference>
<evidence type="ECO:0000256" key="4">
    <source>
        <dbReference type="ARBA" id="ARBA00023235"/>
    </source>
</evidence>
<evidence type="ECO:0000256" key="1">
    <source>
        <dbReference type="ARBA" id="ARBA00004817"/>
    </source>
</evidence>
<dbReference type="Gene3D" id="1.20.59.10">
    <property type="entry name" value="Chorismate mutase"/>
    <property type="match status" value="1"/>
</dbReference>
<feature type="chain" id="PRO_5047225811" description="chorismate mutase" evidence="6">
    <location>
        <begin position="30"/>
        <end position="224"/>
    </location>
</feature>
<dbReference type="SUPFAM" id="SSF48600">
    <property type="entry name" value="Chorismate mutase II"/>
    <property type="match status" value="1"/>
</dbReference>